<keyword evidence="3" id="KW-1185">Reference proteome</keyword>
<sequence length="114" mass="12209">MGSLIPRTSSHQRSAISASFTNNDVTVIAKLTLSVFTCGTFPINVHPRCVYTATKPDDNSFLLPVRILPIISAPMRTCIDSLEALVSVKITPKSFNSSNQGPSLTGSTFSHITA</sequence>
<reference evidence="2 3" key="1">
    <citation type="journal article" date="2019" name="Sci. Rep.">
        <title>Orb-weaving spider Araneus ventricosus genome elucidates the spidroin gene catalogue.</title>
        <authorList>
            <person name="Kono N."/>
            <person name="Nakamura H."/>
            <person name="Ohtoshi R."/>
            <person name="Moran D.A.P."/>
            <person name="Shinohara A."/>
            <person name="Yoshida Y."/>
            <person name="Fujiwara M."/>
            <person name="Mori M."/>
            <person name="Tomita M."/>
            <person name="Arakawa K."/>
        </authorList>
    </citation>
    <scope>NUCLEOTIDE SEQUENCE [LARGE SCALE GENOMIC DNA]</scope>
</reference>
<organism evidence="2 3">
    <name type="scientific">Araneus ventricosus</name>
    <name type="common">Orbweaver spider</name>
    <name type="synonym">Epeira ventricosa</name>
    <dbReference type="NCBI Taxonomy" id="182803"/>
    <lineage>
        <taxon>Eukaryota</taxon>
        <taxon>Metazoa</taxon>
        <taxon>Ecdysozoa</taxon>
        <taxon>Arthropoda</taxon>
        <taxon>Chelicerata</taxon>
        <taxon>Arachnida</taxon>
        <taxon>Araneae</taxon>
        <taxon>Araneomorphae</taxon>
        <taxon>Entelegynae</taxon>
        <taxon>Araneoidea</taxon>
        <taxon>Araneidae</taxon>
        <taxon>Araneus</taxon>
    </lineage>
</organism>
<name>A0A4Y2IKS3_ARAVE</name>
<dbReference type="AlphaFoldDB" id="A0A4Y2IKS3"/>
<accession>A0A4Y2IKS3</accession>
<comment type="caution">
    <text evidence="2">The sequence shown here is derived from an EMBL/GenBank/DDBJ whole genome shotgun (WGS) entry which is preliminary data.</text>
</comment>
<proteinExistence type="predicted"/>
<feature type="region of interest" description="Disordered" evidence="1">
    <location>
        <begin position="95"/>
        <end position="114"/>
    </location>
</feature>
<evidence type="ECO:0000313" key="2">
    <source>
        <dbReference type="EMBL" id="GBM78421.1"/>
    </source>
</evidence>
<evidence type="ECO:0000256" key="1">
    <source>
        <dbReference type="SAM" id="MobiDB-lite"/>
    </source>
</evidence>
<protein>
    <submittedName>
        <fullName evidence="2">Uncharacterized protein</fullName>
    </submittedName>
</protein>
<gene>
    <name evidence="2" type="ORF">AVEN_2949_1</name>
</gene>
<evidence type="ECO:0000313" key="3">
    <source>
        <dbReference type="Proteomes" id="UP000499080"/>
    </source>
</evidence>
<dbReference type="Proteomes" id="UP000499080">
    <property type="component" value="Unassembled WGS sequence"/>
</dbReference>
<dbReference type="EMBL" id="BGPR01002751">
    <property type="protein sequence ID" value="GBM78421.1"/>
    <property type="molecule type" value="Genomic_DNA"/>
</dbReference>